<proteinExistence type="predicted"/>
<dbReference type="PROSITE" id="PS50850">
    <property type="entry name" value="MFS"/>
    <property type="match status" value="1"/>
</dbReference>
<reference evidence="8" key="1">
    <citation type="submission" date="2023-04" db="EMBL/GenBank/DDBJ databases">
        <title>Black Yeasts Isolated from many extreme environments.</title>
        <authorList>
            <person name="Coleine C."/>
            <person name="Stajich J.E."/>
            <person name="Selbmann L."/>
        </authorList>
    </citation>
    <scope>NUCLEOTIDE SEQUENCE</scope>
    <source>
        <strain evidence="8">CCFEE 5312</strain>
    </source>
</reference>
<dbReference type="InterPro" id="IPR020846">
    <property type="entry name" value="MFS_dom"/>
</dbReference>
<dbReference type="PANTHER" id="PTHR23501:SF109">
    <property type="entry name" value="MAJOR FACILITATOR SUPERFAMILY (MFS) PROFILE DOMAIN-CONTAINING PROTEIN-RELATED"/>
    <property type="match status" value="1"/>
</dbReference>
<dbReference type="InterPro" id="IPR053791">
    <property type="entry name" value="MFS_Tri12-like"/>
</dbReference>
<feature type="domain" description="Major facilitator superfamily (MFS) profile" evidence="7">
    <location>
        <begin position="46"/>
        <end position="559"/>
    </location>
</feature>
<feature type="transmembrane region" description="Helical" evidence="6">
    <location>
        <begin position="138"/>
        <end position="159"/>
    </location>
</feature>
<gene>
    <name evidence="8" type="ORF">LTR09_003263</name>
</gene>
<feature type="transmembrane region" description="Helical" evidence="6">
    <location>
        <begin position="535"/>
        <end position="555"/>
    </location>
</feature>
<protein>
    <recommendedName>
        <fullName evidence="7">Major facilitator superfamily (MFS) profile domain-containing protein</fullName>
    </recommendedName>
</protein>
<feature type="transmembrane region" description="Helical" evidence="6">
    <location>
        <begin position="83"/>
        <end position="102"/>
    </location>
</feature>
<feature type="transmembrane region" description="Helical" evidence="6">
    <location>
        <begin position="114"/>
        <end position="132"/>
    </location>
</feature>
<feature type="transmembrane region" description="Helical" evidence="6">
    <location>
        <begin position="205"/>
        <end position="226"/>
    </location>
</feature>
<dbReference type="GO" id="GO:0022857">
    <property type="term" value="F:transmembrane transporter activity"/>
    <property type="evidence" value="ECO:0007669"/>
    <property type="project" value="InterPro"/>
</dbReference>
<dbReference type="PANTHER" id="PTHR23501">
    <property type="entry name" value="MAJOR FACILITATOR SUPERFAMILY"/>
    <property type="match status" value="1"/>
</dbReference>
<feature type="transmembrane region" description="Helical" evidence="6">
    <location>
        <begin position="47"/>
        <end position="71"/>
    </location>
</feature>
<comment type="caution">
    <text evidence="8">The sequence shown here is derived from an EMBL/GenBank/DDBJ whole genome shotgun (WGS) entry which is preliminary data.</text>
</comment>
<evidence type="ECO:0000256" key="6">
    <source>
        <dbReference type="SAM" id="Phobius"/>
    </source>
</evidence>
<evidence type="ECO:0000256" key="3">
    <source>
        <dbReference type="ARBA" id="ARBA00022692"/>
    </source>
</evidence>
<keyword evidence="4 6" id="KW-1133">Transmembrane helix</keyword>
<dbReference type="InterPro" id="IPR036259">
    <property type="entry name" value="MFS_trans_sf"/>
</dbReference>
<feature type="transmembrane region" description="Helical" evidence="6">
    <location>
        <begin position="352"/>
        <end position="370"/>
    </location>
</feature>
<evidence type="ECO:0000256" key="4">
    <source>
        <dbReference type="ARBA" id="ARBA00022989"/>
    </source>
</evidence>
<keyword evidence="5 6" id="KW-0472">Membrane</keyword>
<dbReference type="SUPFAM" id="SSF103473">
    <property type="entry name" value="MFS general substrate transporter"/>
    <property type="match status" value="2"/>
</dbReference>
<comment type="subcellular location">
    <subcellularLocation>
        <location evidence="1">Membrane</location>
        <topology evidence="1">Multi-pass membrane protein</topology>
    </subcellularLocation>
</comment>
<evidence type="ECO:0000313" key="9">
    <source>
        <dbReference type="Proteomes" id="UP001271007"/>
    </source>
</evidence>
<keyword evidence="9" id="KW-1185">Reference proteome</keyword>
<feature type="transmembrane region" description="Helical" evidence="6">
    <location>
        <begin position="279"/>
        <end position="301"/>
    </location>
</feature>
<sequence length="587" mass="62802">MDTPPEGKLAPVTLQHLEKADSNDPQHRNLTGEDADDLHGYWASPRLVGSLFGAFLLANSLYIGVIIPTNVVSIINAELGPTANAYLITFISQLFTGVLHLFFARISDVVGRRYFLITGQLFGVVGSIISARAQSVNILIAGSAFVGVGGAAGLLYPVIIHELIPNRHRPWGHAAVTLGVLPSLGFGSAIARSMVAHTAGGWRNIYWLNVAVSGFSAVLFLACYFPPDFHMINSSLTRWQEFKSLDYGGLALYFGGLISLLLGFTWAQGTYPWRSAHVIAPLVVGLITLVAFAIYEVYMPVKQPLLPIRLFKIRNITACIFIGSTMQMVWLASNVFWPLEISALFTTDEVTIGLLSCTTGIALVAGELIFAPLFRYAGFLKWQLVVACSMTAVFTASMAAVTYKTEQMAIAFTVLAGLAVGWIELVTIVIVGLVAPPNDIGVAQGFFGATRQVFGVIAVSIYLAVYSNDLSQGLPRAITTAAETAGLPADSIPDLLIAVGNGTATALEAVPGMNNIVLGALALATKQAYAHALKIVYLATLGFTGIGFIAAFFIVDVDEFFTSYVNKTIHRPTGQRKEATEASVESG</sequence>
<evidence type="ECO:0000313" key="8">
    <source>
        <dbReference type="EMBL" id="KAK3056027.1"/>
    </source>
</evidence>
<accession>A0AAJ0GEM5</accession>
<feature type="transmembrane region" description="Helical" evidence="6">
    <location>
        <begin position="247"/>
        <end position="267"/>
    </location>
</feature>
<dbReference type="EMBL" id="JAWDJX010000007">
    <property type="protein sequence ID" value="KAK3056027.1"/>
    <property type="molecule type" value="Genomic_DNA"/>
</dbReference>
<evidence type="ECO:0000256" key="1">
    <source>
        <dbReference type="ARBA" id="ARBA00004141"/>
    </source>
</evidence>
<organism evidence="8 9">
    <name type="scientific">Extremus antarcticus</name>
    <dbReference type="NCBI Taxonomy" id="702011"/>
    <lineage>
        <taxon>Eukaryota</taxon>
        <taxon>Fungi</taxon>
        <taxon>Dikarya</taxon>
        <taxon>Ascomycota</taxon>
        <taxon>Pezizomycotina</taxon>
        <taxon>Dothideomycetes</taxon>
        <taxon>Dothideomycetidae</taxon>
        <taxon>Mycosphaerellales</taxon>
        <taxon>Extremaceae</taxon>
        <taxon>Extremus</taxon>
    </lineage>
</organism>
<feature type="transmembrane region" description="Helical" evidence="6">
    <location>
        <begin position="313"/>
        <end position="332"/>
    </location>
</feature>
<dbReference type="GO" id="GO:0005886">
    <property type="term" value="C:plasma membrane"/>
    <property type="evidence" value="ECO:0007669"/>
    <property type="project" value="TreeGrafter"/>
</dbReference>
<evidence type="ECO:0000256" key="2">
    <source>
        <dbReference type="ARBA" id="ARBA00022448"/>
    </source>
</evidence>
<dbReference type="CDD" id="cd06179">
    <property type="entry name" value="MFS_TRI12_like"/>
    <property type="match status" value="1"/>
</dbReference>
<name>A0AAJ0GEM5_9PEZI</name>
<dbReference type="Proteomes" id="UP001271007">
    <property type="component" value="Unassembled WGS sequence"/>
</dbReference>
<feature type="transmembrane region" description="Helical" evidence="6">
    <location>
        <begin position="409"/>
        <end position="434"/>
    </location>
</feature>
<dbReference type="Pfam" id="PF06609">
    <property type="entry name" value="TRI12"/>
    <property type="match status" value="1"/>
</dbReference>
<feature type="transmembrane region" description="Helical" evidence="6">
    <location>
        <begin position="382"/>
        <end position="403"/>
    </location>
</feature>
<dbReference type="Gene3D" id="1.20.1250.20">
    <property type="entry name" value="MFS general substrate transporter like domains"/>
    <property type="match status" value="2"/>
</dbReference>
<evidence type="ECO:0000256" key="5">
    <source>
        <dbReference type="ARBA" id="ARBA00023136"/>
    </source>
</evidence>
<keyword evidence="2" id="KW-0813">Transport</keyword>
<evidence type="ECO:0000259" key="7">
    <source>
        <dbReference type="PROSITE" id="PS50850"/>
    </source>
</evidence>
<dbReference type="InterPro" id="IPR010573">
    <property type="entry name" value="MFS_Str1/Tri12-like"/>
</dbReference>
<keyword evidence="3 6" id="KW-0812">Transmembrane</keyword>
<feature type="transmembrane region" description="Helical" evidence="6">
    <location>
        <begin position="171"/>
        <end position="193"/>
    </location>
</feature>
<dbReference type="AlphaFoldDB" id="A0AAJ0GEM5"/>
<feature type="transmembrane region" description="Helical" evidence="6">
    <location>
        <begin position="446"/>
        <end position="465"/>
    </location>
</feature>